<reference evidence="6 7" key="1">
    <citation type="submission" date="2015-09" db="EMBL/GenBank/DDBJ databases">
        <title>Draft Genome Sequence of Pseudoalteromonas lipolytica UCD-48B.</title>
        <authorList>
            <person name="Krusor M."/>
            <person name="Coil D.A."/>
            <person name="Lang J.M."/>
            <person name="Eisen J.A."/>
            <person name="Alexiev A."/>
        </authorList>
    </citation>
    <scope>NUCLEOTIDE SEQUENCE [LARGE SCALE GENOMIC DNA]</scope>
    <source>
        <strain evidence="6 7">UCD-48B</strain>
    </source>
</reference>
<dbReference type="SUPFAM" id="SSF52540">
    <property type="entry name" value="P-loop containing nucleoside triphosphate hydrolases"/>
    <property type="match status" value="1"/>
</dbReference>
<dbReference type="RefSeq" id="WP_054553001.1">
    <property type="nucleotide sequence ID" value="NZ_LJTC01000006.1"/>
</dbReference>
<evidence type="ECO:0000256" key="4">
    <source>
        <dbReference type="ARBA" id="ARBA00022840"/>
    </source>
</evidence>
<dbReference type="PATRIC" id="fig|570156.3.peg.3213"/>
<evidence type="ECO:0000313" key="6">
    <source>
        <dbReference type="EMBL" id="KPM83544.1"/>
    </source>
</evidence>
<evidence type="ECO:0000259" key="5">
    <source>
        <dbReference type="Pfam" id="PF00580"/>
    </source>
</evidence>
<dbReference type="OrthoDB" id="7211215at2"/>
<dbReference type="PANTHER" id="PTHR11070">
    <property type="entry name" value="UVRD / RECB / PCRA DNA HELICASE FAMILY MEMBER"/>
    <property type="match status" value="1"/>
</dbReference>
<dbReference type="Pfam" id="PF00580">
    <property type="entry name" value="UvrD-helicase"/>
    <property type="match status" value="1"/>
</dbReference>
<dbReference type="AlphaFoldDB" id="A0A0N8HKD1"/>
<dbReference type="EMBL" id="LJTC01000006">
    <property type="protein sequence ID" value="KPM83544.1"/>
    <property type="molecule type" value="Genomic_DNA"/>
</dbReference>
<evidence type="ECO:0000256" key="3">
    <source>
        <dbReference type="ARBA" id="ARBA00022806"/>
    </source>
</evidence>
<evidence type="ECO:0000256" key="1">
    <source>
        <dbReference type="ARBA" id="ARBA00022741"/>
    </source>
</evidence>
<protein>
    <recommendedName>
        <fullName evidence="5">UvrD-like helicase ATP-binding domain-containing protein</fullName>
    </recommendedName>
</protein>
<name>A0A0N8HKD1_9GAMM</name>
<organism evidence="6 7">
    <name type="scientific">Pseudoalteromonas lipolytica</name>
    <dbReference type="NCBI Taxonomy" id="570156"/>
    <lineage>
        <taxon>Bacteria</taxon>
        <taxon>Pseudomonadati</taxon>
        <taxon>Pseudomonadota</taxon>
        <taxon>Gammaproteobacteria</taxon>
        <taxon>Alteromonadales</taxon>
        <taxon>Pseudoalteromonadaceae</taxon>
        <taxon>Pseudoalteromonas</taxon>
    </lineage>
</organism>
<accession>A0A0N8HKD1</accession>
<keyword evidence="1" id="KW-0547">Nucleotide-binding</keyword>
<dbReference type="InterPro" id="IPR027417">
    <property type="entry name" value="P-loop_NTPase"/>
</dbReference>
<dbReference type="Proteomes" id="UP000050378">
    <property type="component" value="Unassembled WGS sequence"/>
</dbReference>
<keyword evidence="2" id="KW-0378">Hydrolase</keyword>
<comment type="caution">
    <text evidence="6">The sequence shown here is derived from an EMBL/GenBank/DDBJ whole genome shotgun (WGS) entry which is preliminary data.</text>
</comment>
<proteinExistence type="predicted"/>
<dbReference type="GO" id="GO:0016787">
    <property type="term" value="F:hydrolase activity"/>
    <property type="evidence" value="ECO:0007669"/>
    <property type="project" value="UniProtKB-KW"/>
</dbReference>
<evidence type="ECO:0000313" key="7">
    <source>
        <dbReference type="Proteomes" id="UP000050378"/>
    </source>
</evidence>
<dbReference type="Gene3D" id="3.40.50.300">
    <property type="entry name" value="P-loop containing nucleotide triphosphate hydrolases"/>
    <property type="match status" value="1"/>
</dbReference>
<feature type="domain" description="UvrD-like helicase ATP-binding" evidence="5">
    <location>
        <begin position="112"/>
        <end position="165"/>
    </location>
</feature>
<keyword evidence="4" id="KW-0067">ATP-binding</keyword>
<gene>
    <name evidence="6" type="ORF">AOG27_10615</name>
</gene>
<dbReference type="GO" id="GO:0003677">
    <property type="term" value="F:DNA binding"/>
    <property type="evidence" value="ECO:0007669"/>
    <property type="project" value="InterPro"/>
</dbReference>
<dbReference type="InterPro" id="IPR000212">
    <property type="entry name" value="DNA_helicase_UvrD/REP"/>
</dbReference>
<dbReference type="STRING" id="570156.AOG27_10615"/>
<dbReference type="InterPro" id="IPR014016">
    <property type="entry name" value="UvrD-like_ATP-bd"/>
</dbReference>
<dbReference type="GO" id="GO:0003678">
    <property type="term" value="F:DNA helicase activity"/>
    <property type="evidence" value="ECO:0007669"/>
    <property type="project" value="InterPro"/>
</dbReference>
<dbReference type="GO" id="GO:0005524">
    <property type="term" value="F:ATP binding"/>
    <property type="evidence" value="ECO:0007669"/>
    <property type="project" value="UniProtKB-KW"/>
</dbReference>
<keyword evidence="3" id="KW-0347">Helicase</keyword>
<evidence type="ECO:0000256" key="2">
    <source>
        <dbReference type="ARBA" id="ARBA00022801"/>
    </source>
</evidence>
<sequence>MIKTVLNSGNGAVIAPAGCGKTHLLTEILGQALPAPYLVLTHTTAGVAALKKRLTKLKIPTKNCVITTIDGWCIKFANSFNNSCPIQSSVDVPGKFYPELRKSVVSYLASGSVNEIIISTYSRLLVDEYQDCDFDQHNIICTLSNILPTTVFGDPMQRIFNFRGVKLPYWETEVLVNFPLICELNTPWRWANAGTSHLGSWLLESRNQLAKGNKIDLTTCPNYIYWKPLTGDHRADQQQQVDSQYEIRKNNNDSLLIIGNPYRAESRHSFASSVNGVDVVETVDLKDVIFLANILDNFKGETSLEQFLTVITTMMSGTEKAKLKQRAESITNGRNRTPASAIELAYIQMLDSFCPEVANSLVLALEESENTRVFRTSAFSAVKEVLQLKVSNPAYTFIQSAEVVRESRRHNGENRVPNRAIGSTLLLKGLESDHVLIQNADDMNSQNLYVALSRAVKSITVFARSPIVG</sequence>